<protein>
    <submittedName>
        <fullName evidence="3">Polyketide cyclase</fullName>
    </submittedName>
    <submittedName>
        <fullName evidence="4">Uncharacterized conserved protein YndB, AHSA1/START domain</fullName>
    </submittedName>
</protein>
<name>A0A1G9XYM4_9BACL</name>
<dbReference type="InterPro" id="IPR013538">
    <property type="entry name" value="ASHA1/2-like_C"/>
</dbReference>
<proteinExistence type="inferred from homology"/>
<feature type="domain" description="Activator of Hsp90 ATPase homologue 1/2-like C-terminal" evidence="2">
    <location>
        <begin position="13"/>
        <end position="135"/>
    </location>
</feature>
<organism evidence="4 6">
    <name type="scientific">Paenibacillus jilunlii</name>
    <dbReference type="NCBI Taxonomy" id="682956"/>
    <lineage>
        <taxon>Bacteria</taxon>
        <taxon>Bacillati</taxon>
        <taxon>Bacillota</taxon>
        <taxon>Bacilli</taxon>
        <taxon>Bacillales</taxon>
        <taxon>Paenibacillaceae</taxon>
        <taxon>Paenibacillus</taxon>
    </lineage>
</organism>
<evidence type="ECO:0000313" key="6">
    <source>
        <dbReference type="Proteomes" id="UP000182783"/>
    </source>
</evidence>
<reference evidence="4 6" key="2">
    <citation type="submission" date="2016-10" db="EMBL/GenBank/DDBJ databases">
        <authorList>
            <person name="de Groot N.N."/>
        </authorList>
    </citation>
    <scope>NUCLEOTIDE SEQUENCE [LARGE SCALE GENOMIC DNA]</scope>
    <source>
        <strain evidence="4 6">CGMCC 1.10239</strain>
    </source>
</reference>
<dbReference type="EMBL" id="LIPY01000088">
    <property type="protein sequence ID" value="KWX79283.1"/>
    <property type="molecule type" value="Genomic_DNA"/>
</dbReference>
<dbReference type="Pfam" id="PF08327">
    <property type="entry name" value="AHSA1"/>
    <property type="match status" value="1"/>
</dbReference>
<evidence type="ECO:0000313" key="5">
    <source>
        <dbReference type="Proteomes" id="UP000070252"/>
    </source>
</evidence>
<dbReference type="Proteomes" id="UP000070252">
    <property type="component" value="Unassembled WGS sequence"/>
</dbReference>
<dbReference type="InterPro" id="IPR023393">
    <property type="entry name" value="START-like_dom_sf"/>
</dbReference>
<dbReference type="SUPFAM" id="SSF55961">
    <property type="entry name" value="Bet v1-like"/>
    <property type="match status" value="1"/>
</dbReference>
<dbReference type="Gene3D" id="3.30.530.20">
    <property type="match status" value="1"/>
</dbReference>
<dbReference type="EMBL" id="FNGM01000023">
    <property type="protein sequence ID" value="SDN01854.1"/>
    <property type="molecule type" value="Genomic_DNA"/>
</dbReference>
<comment type="similarity">
    <text evidence="1">Belongs to the AHA1 family.</text>
</comment>
<evidence type="ECO:0000313" key="3">
    <source>
        <dbReference type="EMBL" id="KWX79283.1"/>
    </source>
</evidence>
<dbReference type="RefSeq" id="WP_062520059.1">
    <property type="nucleotide sequence ID" value="NZ_CP048429.1"/>
</dbReference>
<dbReference type="OrthoDB" id="9800600at2"/>
<evidence type="ECO:0000259" key="2">
    <source>
        <dbReference type="Pfam" id="PF08327"/>
    </source>
</evidence>
<evidence type="ECO:0000313" key="4">
    <source>
        <dbReference type="EMBL" id="SDN01854.1"/>
    </source>
</evidence>
<dbReference type="Proteomes" id="UP000182783">
    <property type="component" value="Unassembled WGS sequence"/>
</dbReference>
<reference evidence="3 5" key="1">
    <citation type="submission" date="2015-08" db="EMBL/GenBank/DDBJ databases">
        <title>Genome of Paenibacillus jilunlii.</title>
        <authorList>
            <person name="Sant'Anna F.H."/>
            <person name="Ambrosini A."/>
            <person name="Souza R."/>
            <person name="Bach E."/>
            <person name="Fernandes G."/>
            <person name="Balsanelli E."/>
            <person name="Baura V.A."/>
            <person name="Pedrosa F.O."/>
            <person name="Souza E.M."/>
            <person name="Passaglia L."/>
        </authorList>
    </citation>
    <scope>NUCLEOTIDE SEQUENCE [LARGE SCALE GENOMIC DNA]</scope>
    <source>
        <strain evidence="3 5">DSM 23019</strain>
    </source>
</reference>
<sequence>MNELKYEFYIAGTPAQVWDALVSPGQVQQIYYGSVIRSSFNPGELLEYVGPGAEGDETVHVYGTLLEYIPEQVLSFTHKVGPSYLKDRENYESRISWRLEPEGACTRLTLIHDNWHPDDPAYAASDSAWWHILSNTKTLVETGRTLDFGSWE</sequence>
<gene>
    <name evidence="3" type="ORF">AML91_03300</name>
    <name evidence="4" type="ORF">SAMN05216191_12387</name>
</gene>
<evidence type="ECO:0000256" key="1">
    <source>
        <dbReference type="ARBA" id="ARBA00006817"/>
    </source>
</evidence>
<dbReference type="AlphaFoldDB" id="A0A1G9XYM4"/>
<keyword evidence="5" id="KW-1185">Reference proteome</keyword>
<accession>A0A1G9XYM4</accession>